<evidence type="ECO:0000256" key="8">
    <source>
        <dbReference type="ARBA" id="ARBA00023157"/>
    </source>
</evidence>
<dbReference type="EC" id="3.1.1.-" evidence="10"/>
<name>A0AA38PAU4_9AGAR</name>
<evidence type="ECO:0000256" key="3">
    <source>
        <dbReference type="ARBA" id="ARBA00022651"/>
    </source>
</evidence>
<evidence type="ECO:0000256" key="2">
    <source>
        <dbReference type="ARBA" id="ARBA00022487"/>
    </source>
</evidence>
<evidence type="ECO:0000256" key="1">
    <source>
        <dbReference type="ARBA" id="ARBA00006249"/>
    </source>
</evidence>
<dbReference type="AlphaFoldDB" id="A0AA38PAU4"/>
<dbReference type="GO" id="GO:0045493">
    <property type="term" value="P:xylan catabolic process"/>
    <property type="evidence" value="ECO:0007669"/>
    <property type="project" value="UniProtKB-KW"/>
</dbReference>
<evidence type="ECO:0000313" key="11">
    <source>
        <dbReference type="EMBL" id="KAJ3839495.1"/>
    </source>
</evidence>
<evidence type="ECO:0000256" key="7">
    <source>
        <dbReference type="ARBA" id="ARBA00022837"/>
    </source>
</evidence>
<evidence type="ECO:0000256" key="5">
    <source>
        <dbReference type="ARBA" id="ARBA00022729"/>
    </source>
</evidence>
<proteinExistence type="inferred from homology"/>
<keyword evidence="7" id="KW-0106">Calcium</keyword>
<keyword evidence="5" id="KW-0732">Signal</keyword>
<comment type="catalytic activity">
    <reaction evidence="9">
        <text>feruloyl-polysaccharide + H2O = ferulate + polysaccharide.</text>
        <dbReference type="EC" id="3.1.1.73"/>
    </reaction>
</comment>
<keyword evidence="2" id="KW-0719">Serine esterase</keyword>
<organism evidence="11 12">
    <name type="scientific">Lentinula raphanica</name>
    <dbReference type="NCBI Taxonomy" id="153919"/>
    <lineage>
        <taxon>Eukaryota</taxon>
        <taxon>Fungi</taxon>
        <taxon>Dikarya</taxon>
        <taxon>Basidiomycota</taxon>
        <taxon>Agaricomycotina</taxon>
        <taxon>Agaricomycetes</taxon>
        <taxon>Agaricomycetidae</taxon>
        <taxon>Agaricales</taxon>
        <taxon>Marasmiineae</taxon>
        <taxon>Omphalotaceae</taxon>
        <taxon>Lentinula</taxon>
    </lineage>
</organism>
<dbReference type="PANTHER" id="PTHR33938">
    <property type="entry name" value="FERULOYL ESTERASE B-RELATED"/>
    <property type="match status" value="1"/>
</dbReference>
<keyword evidence="3" id="KW-0624">Polysaccharide degradation</keyword>
<dbReference type="InterPro" id="IPR011118">
    <property type="entry name" value="Tannase/feruloyl_esterase"/>
</dbReference>
<accession>A0AA38PAU4</accession>
<evidence type="ECO:0000256" key="4">
    <source>
        <dbReference type="ARBA" id="ARBA00022723"/>
    </source>
</evidence>
<keyword evidence="12" id="KW-1185">Reference proteome</keyword>
<protein>
    <recommendedName>
        <fullName evidence="10">Carboxylic ester hydrolase</fullName>
        <ecNumber evidence="10">3.1.1.-</ecNumber>
    </recommendedName>
</protein>
<keyword evidence="3" id="KW-0119">Carbohydrate metabolism</keyword>
<dbReference type="InterPro" id="IPR029058">
    <property type="entry name" value="AB_hydrolase_fold"/>
</dbReference>
<comment type="similarity">
    <text evidence="1 10">Belongs to the tannase family.</text>
</comment>
<evidence type="ECO:0000256" key="6">
    <source>
        <dbReference type="ARBA" id="ARBA00022801"/>
    </source>
</evidence>
<dbReference type="SUPFAM" id="SSF53474">
    <property type="entry name" value="alpha/beta-Hydrolases"/>
    <property type="match status" value="1"/>
</dbReference>
<dbReference type="GO" id="GO:0046872">
    <property type="term" value="F:metal ion binding"/>
    <property type="evidence" value="ECO:0007669"/>
    <property type="project" value="UniProtKB-KW"/>
</dbReference>
<dbReference type="Proteomes" id="UP001163846">
    <property type="component" value="Unassembled WGS sequence"/>
</dbReference>
<dbReference type="GO" id="GO:0030600">
    <property type="term" value="F:feruloyl esterase activity"/>
    <property type="evidence" value="ECO:0007669"/>
    <property type="project" value="UniProtKB-EC"/>
</dbReference>
<sequence length="486" mass="54380">MSPNEFQSACSSIVSQIESLLPGPGTSSTTVYFSEVIPLGTIISLEDNHPSCGRPSQLIFSDVCNGGLSGCIQYEDIAYGSALGMASFGTNNGHNGTSGEVFLHNSDLVEDYAYRFVHAATVLSKTIIKEFYHGISHTKSYYLGCSTGGRQGLKSVQDFPEDFDGVIAGASANDLSSLLSWSGRYYSILGDSDSPSFITEEQWSNLIHPDIMDQCDTIDGVADGVIEDPNLCDYKPERLMCSSGAKDRSKCLEREQVRALRSVFSPFYGPDGELWYPRQQPGSENAVTRMTMYSNRPHPYTTDWFRYVIYNNPDLDVTKLNRTDWAYAKTLNPFNVDTWEGDLSRFKSRNGKLITWHGQADGLISPANSERYYNHVSYTMNMPPSELDEFYRFFRVSGLGHCRGGEGAWVVGQTLRSIEDFRLDEEFLDPDGNVLMAMIRWVEEGQAPETLRGRKYSSRRHCRYPLRNQYNGGSADGAQSEAWTCK</sequence>
<reference evidence="11" key="1">
    <citation type="submission" date="2022-08" db="EMBL/GenBank/DDBJ databases">
        <authorList>
            <consortium name="DOE Joint Genome Institute"/>
            <person name="Min B."/>
            <person name="Riley R."/>
            <person name="Sierra-Patev S."/>
            <person name="Naranjo-Ortiz M."/>
            <person name="Looney B."/>
            <person name="Konkel Z."/>
            <person name="Slot J.C."/>
            <person name="Sakamoto Y."/>
            <person name="Steenwyk J.L."/>
            <person name="Rokas A."/>
            <person name="Carro J."/>
            <person name="Camarero S."/>
            <person name="Ferreira P."/>
            <person name="Molpeceres G."/>
            <person name="Ruiz-Duenas F.J."/>
            <person name="Serrano A."/>
            <person name="Henrissat B."/>
            <person name="Drula E."/>
            <person name="Hughes K.W."/>
            <person name="Mata J.L."/>
            <person name="Ishikawa N.K."/>
            <person name="Vargas-Isla R."/>
            <person name="Ushijima S."/>
            <person name="Smith C.A."/>
            <person name="Ahrendt S."/>
            <person name="Andreopoulos W."/>
            <person name="He G."/>
            <person name="Labutti K."/>
            <person name="Lipzen A."/>
            <person name="Ng V."/>
            <person name="Sandor L."/>
            <person name="Barry K."/>
            <person name="Martinez A.T."/>
            <person name="Xiao Y."/>
            <person name="Gibbons J.G."/>
            <person name="Terashima K."/>
            <person name="Hibbett D.S."/>
            <person name="Grigoriev I.V."/>
        </authorList>
    </citation>
    <scope>NUCLEOTIDE SEQUENCE</scope>
    <source>
        <strain evidence="11">TFB9207</strain>
    </source>
</reference>
<comment type="caution">
    <text evidence="11">The sequence shown here is derived from an EMBL/GenBank/DDBJ whole genome shotgun (WGS) entry which is preliminary data.</text>
</comment>
<dbReference type="EMBL" id="MU806124">
    <property type="protein sequence ID" value="KAJ3839495.1"/>
    <property type="molecule type" value="Genomic_DNA"/>
</dbReference>
<keyword evidence="6 10" id="KW-0378">Hydrolase</keyword>
<keyword evidence="4" id="KW-0479">Metal-binding</keyword>
<keyword evidence="8" id="KW-1015">Disulfide bond</keyword>
<evidence type="ECO:0000313" key="12">
    <source>
        <dbReference type="Proteomes" id="UP001163846"/>
    </source>
</evidence>
<dbReference type="Pfam" id="PF07519">
    <property type="entry name" value="Tannase"/>
    <property type="match status" value="1"/>
</dbReference>
<dbReference type="PANTHER" id="PTHR33938:SF15">
    <property type="entry name" value="FERULOYL ESTERASE B-RELATED"/>
    <property type="match status" value="1"/>
</dbReference>
<evidence type="ECO:0000256" key="10">
    <source>
        <dbReference type="RuleBase" id="RU361238"/>
    </source>
</evidence>
<gene>
    <name evidence="11" type="ORF">F5878DRAFT_651538</name>
</gene>
<keyword evidence="3" id="KW-0858">Xylan degradation</keyword>
<evidence type="ECO:0000256" key="9">
    <source>
        <dbReference type="ARBA" id="ARBA00034075"/>
    </source>
</evidence>